<dbReference type="OrthoDB" id="1366545at2"/>
<proteinExistence type="predicted"/>
<reference evidence="2 3" key="1">
    <citation type="submission" date="2018-04" db="EMBL/GenBank/DDBJ databases">
        <title>Genome sequencing of Flavobacterium sp. HYN0048.</title>
        <authorList>
            <person name="Yi H."/>
            <person name="Baek C."/>
        </authorList>
    </citation>
    <scope>NUCLEOTIDE SEQUENCE [LARGE SCALE GENOMIC DNA]</scope>
    <source>
        <strain evidence="2 3">HYN0048</strain>
    </source>
</reference>
<dbReference type="RefSeq" id="WP_108371796.1">
    <property type="nucleotide sequence ID" value="NZ_CP028811.1"/>
</dbReference>
<dbReference type="EMBL" id="CP028811">
    <property type="protein sequence ID" value="AWA30634.1"/>
    <property type="molecule type" value="Genomic_DNA"/>
</dbReference>
<protein>
    <submittedName>
        <fullName evidence="2">Uncharacterized protein</fullName>
    </submittedName>
</protein>
<feature type="compositionally biased region" description="Polar residues" evidence="1">
    <location>
        <begin position="24"/>
        <end position="38"/>
    </location>
</feature>
<dbReference type="KEGG" id="fmg:HYN48_11345"/>
<dbReference type="Proteomes" id="UP000244193">
    <property type="component" value="Chromosome"/>
</dbReference>
<sequence length="79" mass="9078">MSSLNNNNNYGKGNHRPSHDGQKNYANSNQKNPDNVRNATRDHEYRDHEELTNDANFDAGNTSDMDFRDKNETVDQHEG</sequence>
<dbReference type="AlphaFoldDB" id="A0A2S0RG37"/>
<feature type="compositionally biased region" description="Basic and acidic residues" evidence="1">
    <location>
        <begin position="65"/>
        <end position="79"/>
    </location>
</feature>
<evidence type="ECO:0000256" key="1">
    <source>
        <dbReference type="SAM" id="MobiDB-lite"/>
    </source>
</evidence>
<feature type="compositionally biased region" description="Polar residues" evidence="1">
    <location>
        <begin position="53"/>
        <end position="64"/>
    </location>
</feature>
<name>A0A2S0RG37_9FLAO</name>
<evidence type="ECO:0000313" key="3">
    <source>
        <dbReference type="Proteomes" id="UP000244193"/>
    </source>
</evidence>
<feature type="compositionally biased region" description="Basic and acidic residues" evidence="1">
    <location>
        <begin position="39"/>
        <end position="51"/>
    </location>
</feature>
<keyword evidence="3" id="KW-1185">Reference proteome</keyword>
<organism evidence="2 3">
    <name type="scientific">Flavobacterium magnum</name>
    <dbReference type="NCBI Taxonomy" id="2162713"/>
    <lineage>
        <taxon>Bacteria</taxon>
        <taxon>Pseudomonadati</taxon>
        <taxon>Bacteroidota</taxon>
        <taxon>Flavobacteriia</taxon>
        <taxon>Flavobacteriales</taxon>
        <taxon>Flavobacteriaceae</taxon>
        <taxon>Flavobacterium</taxon>
    </lineage>
</organism>
<evidence type="ECO:0000313" key="2">
    <source>
        <dbReference type="EMBL" id="AWA30634.1"/>
    </source>
</evidence>
<accession>A0A2S0RG37</accession>
<gene>
    <name evidence="2" type="ORF">HYN48_11345</name>
</gene>
<feature type="region of interest" description="Disordered" evidence="1">
    <location>
        <begin position="1"/>
        <end position="79"/>
    </location>
</feature>